<organism evidence="1 2">
    <name type="scientific">Candidatus Daviesbacteria bacterium RIFCSPHIGHO2_02_FULL_39_12</name>
    <dbReference type="NCBI Taxonomy" id="1797770"/>
    <lineage>
        <taxon>Bacteria</taxon>
        <taxon>Candidatus Daviesiibacteriota</taxon>
    </lineage>
</organism>
<protein>
    <recommendedName>
        <fullName evidence="3">Ribbon-helix-helix protein CopG domain-containing protein</fullName>
    </recommendedName>
</protein>
<evidence type="ECO:0000313" key="2">
    <source>
        <dbReference type="Proteomes" id="UP000177042"/>
    </source>
</evidence>
<name>A0A1F5JA46_9BACT</name>
<accession>A0A1F5JA46</accession>
<dbReference type="EMBL" id="MFCX01000026">
    <property type="protein sequence ID" value="OGE25400.1"/>
    <property type="molecule type" value="Genomic_DNA"/>
</dbReference>
<proteinExistence type="predicted"/>
<sequence>MKRTQLNLDEKTYYQLVSYARREKTSISAAARKLLTKQISKEPTSTMEALLGLVELGKKAKIKRPHDLSSRIDYYLYGEGSPKFGRRKK</sequence>
<evidence type="ECO:0008006" key="3">
    <source>
        <dbReference type="Google" id="ProtNLM"/>
    </source>
</evidence>
<reference evidence="1 2" key="1">
    <citation type="journal article" date="2016" name="Nat. Commun.">
        <title>Thousands of microbial genomes shed light on interconnected biogeochemical processes in an aquifer system.</title>
        <authorList>
            <person name="Anantharaman K."/>
            <person name="Brown C.T."/>
            <person name="Hug L.A."/>
            <person name="Sharon I."/>
            <person name="Castelle C.J."/>
            <person name="Probst A.J."/>
            <person name="Thomas B.C."/>
            <person name="Singh A."/>
            <person name="Wilkins M.J."/>
            <person name="Karaoz U."/>
            <person name="Brodie E.L."/>
            <person name="Williams K.H."/>
            <person name="Hubbard S.S."/>
            <person name="Banfield J.F."/>
        </authorList>
    </citation>
    <scope>NUCLEOTIDE SEQUENCE [LARGE SCALE GENOMIC DNA]</scope>
</reference>
<dbReference type="Proteomes" id="UP000177042">
    <property type="component" value="Unassembled WGS sequence"/>
</dbReference>
<comment type="caution">
    <text evidence="1">The sequence shown here is derived from an EMBL/GenBank/DDBJ whole genome shotgun (WGS) entry which is preliminary data.</text>
</comment>
<dbReference type="AlphaFoldDB" id="A0A1F5JA46"/>
<evidence type="ECO:0000313" key="1">
    <source>
        <dbReference type="EMBL" id="OGE25400.1"/>
    </source>
</evidence>
<gene>
    <name evidence="1" type="ORF">A3C26_02490</name>
</gene>